<dbReference type="InterPro" id="IPR045115">
    <property type="entry name" value="BOL2"/>
</dbReference>
<dbReference type="Gene3D" id="3.10.20.90">
    <property type="entry name" value="Phosphatidylinositol 3-kinase Catalytic Subunit, Chain A, domain 1"/>
    <property type="match status" value="1"/>
</dbReference>
<dbReference type="RefSeq" id="XP_022085761.1">
    <property type="nucleotide sequence ID" value="XM_022230069.1"/>
</dbReference>
<keyword evidence="2" id="KW-1185">Reference proteome</keyword>
<dbReference type="PIRSF" id="PIRSF003113">
    <property type="entry name" value="BolA"/>
    <property type="match status" value="1"/>
</dbReference>
<sequence length="86" mass="9467">MANISAEGIASKLKEHLQASHVEMVDESGGCGAKFAAVIVSDVFSGKPLLQRHRMVNECLAEELKIIHAFSMKTLTPEQWTKQQSK</sequence>
<name>A0A8B7Y1B8_ACAPL</name>
<dbReference type="KEGG" id="aplc:110976624"/>
<dbReference type="Pfam" id="PF01722">
    <property type="entry name" value="BolA"/>
    <property type="match status" value="1"/>
</dbReference>
<organism evidence="2 3">
    <name type="scientific">Acanthaster planci</name>
    <name type="common">Crown-of-thorns starfish</name>
    <dbReference type="NCBI Taxonomy" id="133434"/>
    <lineage>
        <taxon>Eukaryota</taxon>
        <taxon>Metazoa</taxon>
        <taxon>Echinodermata</taxon>
        <taxon>Eleutherozoa</taxon>
        <taxon>Asterozoa</taxon>
        <taxon>Asteroidea</taxon>
        <taxon>Valvatacea</taxon>
        <taxon>Valvatida</taxon>
        <taxon>Acanthasteridae</taxon>
        <taxon>Acanthaster</taxon>
    </lineage>
</organism>
<dbReference type="Proteomes" id="UP000694845">
    <property type="component" value="Unplaced"/>
</dbReference>
<dbReference type="PANTHER" id="PTHR12735:SF27">
    <property type="entry name" value="BOLA-LIKE PROTEIN 2"/>
    <property type="match status" value="1"/>
</dbReference>
<protein>
    <submittedName>
        <fullName evidence="3">BolA-like protein 2</fullName>
    </submittedName>
</protein>
<dbReference type="GO" id="GO:0005634">
    <property type="term" value="C:nucleus"/>
    <property type="evidence" value="ECO:0007669"/>
    <property type="project" value="TreeGrafter"/>
</dbReference>
<comment type="similarity">
    <text evidence="1">Belongs to the BolA/IbaG family.</text>
</comment>
<proteinExistence type="inferred from homology"/>
<dbReference type="OMA" id="VHAFSQK"/>
<gene>
    <name evidence="3" type="primary">LOC110976624</name>
</gene>
<evidence type="ECO:0000313" key="3">
    <source>
        <dbReference type="RefSeq" id="XP_022085761.1"/>
    </source>
</evidence>
<dbReference type="GO" id="GO:0051537">
    <property type="term" value="F:2 iron, 2 sulfur cluster binding"/>
    <property type="evidence" value="ECO:0007669"/>
    <property type="project" value="InterPro"/>
</dbReference>
<reference evidence="3" key="1">
    <citation type="submission" date="2025-08" db="UniProtKB">
        <authorList>
            <consortium name="RefSeq"/>
        </authorList>
    </citation>
    <scope>IDENTIFICATION</scope>
</reference>
<dbReference type="OrthoDB" id="4983at2759"/>
<dbReference type="SUPFAM" id="SSF82657">
    <property type="entry name" value="BolA-like"/>
    <property type="match status" value="1"/>
</dbReference>
<dbReference type="GO" id="GO:0005829">
    <property type="term" value="C:cytosol"/>
    <property type="evidence" value="ECO:0007669"/>
    <property type="project" value="TreeGrafter"/>
</dbReference>
<dbReference type="GO" id="GO:0006879">
    <property type="term" value="P:intracellular iron ion homeostasis"/>
    <property type="evidence" value="ECO:0007669"/>
    <property type="project" value="InterPro"/>
</dbReference>
<dbReference type="GeneID" id="110976624"/>
<dbReference type="GO" id="GO:0051604">
    <property type="term" value="P:protein maturation"/>
    <property type="evidence" value="ECO:0007669"/>
    <property type="project" value="InterPro"/>
</dbReference>
<dbReference type="AlphaFoldDB" id="A0A8B7Y1B8"/>
<accession>A0A8B7Y1B8</accession>
<evidence type="ECO:0000256" key="1">
    <source>
        <dbReference type="RuleBase" id="RU003860"/>
    </source>
</evidence>
<evidence type="ECO:0000313" key="2">
    <source>
        <dbReference type="Proteomes" id="UP000694845"/>
    </source>
</evidence>
<dbReference type="PANTHER" id="PTHR12735">
    <property type="entry name" value="BOLA-LIKE PROTEIN-RELATED"/>
    <property type="match status" value="1"/>
</dbReference>
<dbReference type="InterPro" id="IPR036065">
    <property type="entry name" value="BolA-like_sf"/>
</dbReference>
<dbReference type="InterPro" id="IPR002634">
    <property type="entry name" value="BolA"/>
</dbReference>